<organism evidence="1 2">
    <name type="scientific">Pristionchus fissidentatus</name>
    <dbReference type="NCBI Taxonomy" id="1538716"/>
    <lineage>
        <taxon>Eukaryota</taxon>
        <taxon>Metazoa</taxon>
        <taxon>Ecdysozoa</taxon>
        <taxon>Nematoda</taxon>
        <taxon>Chromadorea</taxon>
        <taxon>Rhabditida</taxon>
        <taxon>Rhabditina</taxon>
        <taxon>Diplogasteromorpha</taxon>
        <taxon>Diplogasteroidea</taxon>
        <taxon>Neodiplogasteridae</taxon>
        <taxon>Pristionchus</taxon>
    </lineage>
</organism>
<accession>A0AAV5W5V0</accession>
<reference evidence="1" key="1">
    <citation type="submission" date="2023-10" db="EMBL/GenBank/DDBJ databases">
        <title>Genome assembly of Pristionchus species.</title>
        <authorList>
            <person name="Yoshida K."/>
            <person name="Sommer R.J."/>
        </authorList>
    </citation>
    <scope>NUCLEOTIDE SEQUENCE</scope>
    <source>
        <strain evidence="1">RS5133</strain>
    </source>
</reference>
<feature type="non-terminal residue" evidence="1">
    <location>
        <position position="1"/>
    </location>
</feature>
<dbReference type="EMBL" id="BTSY01000004">
    <property type="protein sequence ID" value="GMT26129.1"/>
    <property type="molecule type" value="Genomic_DNA"/>
</dbReference>
<keyword evidence="2" id="KW-1185">Reference proteome</keyword>
<evidence type="ECO:0000313" key="2">
    <source>
        <dbReference type="Proteomes" id="UP001432322"/>
    </source>
</evidence>
<name>A0AAV5W5V0_9BILA</name>
<comment type="caution">
    <text evidence="1">The sequence shown here is derived from an EMBL/GenBank/DDBJ whole genome shotgun (WGS) entry which is preliminary data.</text>
</comment>
<dbReference type="AlphaFoldDB" id="A0AAV5W5V0"/>
<protein>
    <submittedName>
        <fullName evidence="1">Uncharacterized protein</fullName>
    </submittedName>
</protein>
<evidence type="ECO:0000313" key="1">
    <source>
        <dbReference type="EMBL" id="GMT26129.1"/>
    </source>
</evidence>
<proteinExistence type="predicted"/>
<gene>
    <name evidence="1" type="ORF">PFISCL1PPCAC_17426</name>
</gene>
<sequence>NKDTLIWRKLICDDAEEYRMKSELMTTTNESPVKKLLPAPLLSLIYDLHVVTYSTPPDYKLMQNAINVLQNMDDRPVANRQLEWTGRISVPS</sequence>
<feature type="non-terminal residue" evidence="1">
    <location>
        <position position="92"/>
    </location>
</feature>
<dbReference type="Proteomes" id="UP001432322">
    <property type="component" value="Unassembled WGS sequence"/>
</dbReference>